<dbReference type="InterPro" id="IPR002699">
    <property type="entry name" value="V_ATPase_D"/>
</dbReference>
<keyword evidence="4" id="KW-0472">Membrane</keyword>
<evidence type="ECO:0000313" key="5">
    <source>
        <dbReference type="EMBL" id="AWR94815.1"/>
    </source>
</evidence>
<dbReference type="GO" id="GO:0046961">
    <property type="term" value="F:proton-transporting ATPase activity, rotational mechanism"/>
    <property type="evidence" value="ECO:0007669"/>
    <property type="project" value="InterPro"/>
</dbReference>
<dbReference type="EMBL" id="CP029289">
    <property type="protein sequence ID" value="AWR94815.1"/>
    <property type="molecule type" value="Genomic_DNA"/>
</dbReference>
<dbReference type="Proteomes" id="UP000248044">
    <property type="component" value="Chromosome"/>
</dbReference>
<dbReference type="OrthoDB" id="117390at2157"/>
<dbReference type="KEGG" id="abri:DFR85_09585"/>
<dbReference type="GO" id="GO:0042777">
    <property type="term" value="P:proton motive force-driven plasma membrane ATP synthesis"/>
    <property type="evidence" value="ECO:0007669"/>
    <property type="project" value="UniProtKB-UniRule"/>
</dbReference>
<keyword evidence="2 4" id="KW-0813">Transport</keyword>
<reference evidence="5 6" key="1">
    <citation type="submission" date="2018-05" db="EMBL/GenBank/DDBJ databases">
        <title>Complete Genome Sequences of Extremely Thermoacidophilic, Metal-Mobilizing Type-Strain Members of the Archaeal Family Sulfolobaceae: Acidianus brierleyi DSM-1651T, Acidianus sulfidivorans DSM-18786T, Metallosphaera hakonensis DSM-7519T, and Metallosphaera prunae DSM-10039T.</title>
        <authorList>
            <person name="Counts J.A."/>
            <person name="Kelly R.M."/>
        </authorList>
    </citation>
    <scope>NUCLEOTIDE SEQUENCE [LARGE SCALE GENOMIC DNA]</scope>
    <source>
        <strain evidence="5 6">DSM 1651</strain>
    </source>
</reference>
<dbReference type="AlphaFoldDB" id="A0A2U9IFT5"/>
<dbReference type="NCBIfam" id="NF001544">
    <property type="entry name" value="PRK00373.1-3"/>
    <property type="match status" value="1"/>
</dbReference>
<name>A0A2U9IFT5_9CREN</name>
<evidence type="ECO:0000256" key="2">
    <source>
        <dbReference type="ARBA" id="ARBA00022448"/>
    </source>
</evidence>
<dbReference type="HAMAP" id="MF_00271">
    <property type="entry name" value="ATP_synth_D_arch"/>
    <property type="match status" value="1"/>
</dbReference>
<dbReference type="RefSeq" id="WP_110270696.1">
    <property type="nucleotide sequence ID" value="NZ_CP029289.2"/>
</dbReference>
<dbReference type="GO" id="GO:0046933">
    <property type="term" value="F:proton-transporting ATP synthase activity, rotational mechanism"/>
    <property type="evidence" value="ECO:0007669"/>
    <property type="project" value="UniProtKB-UniRule"/>
</dbReference>
<keyword evidence="3 4" id="KW-0406">Ion transport</keyword>
<evidence type="ECO:0000313" key="6">
    <source>
        <dbReference type="Proteomes" id="UP000248044"/>
    </source>
</evidence>
<dbReference type="Gene3D" id="1.10.287.3240">
    <property type="match status" value="1"/>
</dbReference>
<dbReference type="PANTHER" id="PTHR11671">
    <property type="entry name" value="V-TYPE ATP SYNTHASE SUBUNIT D"/>
    <property type="match status" value="1"/>
</dbReference>
<gene>
    <name evidence="4" type="primary">atpD</name>
    <name evidence="5" type="ORF">DFR85_09585</name>
</gene>
<dbReference type="GeneID" id="36832407"/>
<dbReference type="Pfam" id="PF01813">
    <property type="entry name" value="ATP-synt_D"/>
    <property type="match status" value="1"/>
</dbReference>
<keyword evidence="6" id="KW-1185">Reference proteome</keyword>
<comment type="function">
    <text evidence="4">Component of the A-type ATP synthase that produces ATP from ADP in the presence of a proton gradient across the membrane.</text>
</comment>
<evidence type="ECO:0000256" key="4">
    <source>
        <dbReference type="HAMAP-Rule" id="MF_00271"/>
    </source>
</evidence>
<protein>
    <recommendedName>
        <fullName evidence="4">A-type ATP synthase subunit D</fullName>
    </recommendedName>
</protein>
<keyword evidence="4" id="KW-1003">Cell membrane</keyword>
<comment type="similarity">
    <text evidence="1 4">Belongs to the V-ATPase D subunit family.</text>
</comment>
<accession>A0A2U9IFT5</accession>
<dbReference type="GO" id="GO:0005524">
    <property type="term" value="F:ATP binding"/>
    <property type="evidence" value="ECO:0007669"/>
    <property type="project" value="UniProtKB-UniRule"/>
</dbReference>
<dbReference type="GO" id="GO:0005886">
    <property type="term" value="C:plasma membrane"/>
    <property type="evidence" value="ECO:0007669"/>
    <property type="project" value="UniProtKB-SubCell"/>
</dbReference>
<comment type="subunit">
    <text evidence="4">Has multiple subunits with at least A(3), B(3), C, D, E, F, H, I and proteolipid K(x).</text>
</comment>
<sequence>MSSQKVLPTKINLIQLRNQLKLVRVIKRLLESKREVLLIYLRSYSTEYEKLYEEVNSTLKEVYNSFLQAVVDEGITNVQNIANSQSDKLIVKSSTKVIFGVKIPVTELDKNSIPEKPFNEIEVSPYLSKSYDEMRDALIKVIKLVELESTIRSLTSELMKTQRLINAIDSSILPFYTSSIKYIRGILSDRSRDDFVRLKITRRILQRKRENAS</sequence>
<comment type="subcellular location">
    <subcellularLocation>
        <location evidence="4">Cell membrane</location>
        <topology evidence="4">Peripheral membrane protein</topology>
    </subcellularLocation>
</comment>
<keyword evidence="4" id="KW-0066">ATP synthesis</keyword>
<evidence type="ECO:0000256" key="1">
    <source>
        <dbReference type="ARBA" id="ARBA00005850"/>
    </source>
</evidence>
<keyword evidence="4" id="KW-0375">Hydrogen ion transport</keyword>
<dbReference type="NCBIfam" id="TIGR00309">
    <property type="entry name" value="V_ATPase_subD"/>
    <property type="match status" value="1"/>
</dbReference>
<evidence type="ECO:0000256" key="3">
    <source>
        <dbReference type="ARBA" id="ARBA00023065"/>
    </source>
</evidence>
<organism evidence="5 6">
    <name type="scientific">Acidianus brierleyi</name>
    <dbReference type="NCBI Taxonomy" id="41673"/>
    <lineage>
        <taxon>Archaea</taxon>
        <taxon>Thermoproteota</taxon>
        <taxon>Thermoprotei</taxon>
        <taxon>Sulfolobales</taxon>
        <taxon>Sulfolobaceae</taxon>
        <taxon>Acidianus</taxon>
    </lineage>
</organism>
<proteinExistence type="inferred from homology"/>